<proteinExistence type="predicted"/>
<dbReference type="Gene3D" id="1.10.340.70">
    <property type="match status" value="1"/>
</dbReference>
<dbReference type="SUPFAM" id="SSF55729">
    <property type="entry name" value="Acyl-CoA N-acyltransferases (Nat)"/>
    <property type="match status" value="1"/>
</dbReference>
<protein>
    <submittedName>
        <fullName evidence="3">Protein spt10</fullName>
    </submittedName>
</protein>
<dbReference type="InterPro" id="IPR016181">
    <property type="entry name" value="Acyl_CoA_acyltransferase"/>
</dbReference>
<evidence type="ECO:0000256" key="1">
    <source>
        <dbReference type="SAM" id="MobiDB-lite"/>
    </source>
</evidence>
<feature type="compositionally biased region" description="Polar residues" evidence="1">
    <location>
        <begin position="373"/>
        <end position="386"/>
    </location>
</feature>
<dbReference type="InterPro" id="IPR000182">
    <property type="entry name" value="GNAT_dom"/>
</dbReference>
<sequence>MSNVLPVQGIQPYHVLLKDSTDATLFPFASVTEVPEDLILFLQKLLNHEIIHGEAYPMAKALDRDEFAAYWFSSFNGVMLRGKITSIDQIRTMENLNNNCLGSFCIKPNYPGHSNHICNGAFLVNTLIRNQGVGKLLGQAFLKWAPLLGYTNSVFNLVYESNRVSCRLWESLGFKRLGRIPRARYLKASDEPVDAIIYGYDFLENKVDGDTLDEKSGVVPPGHDPRLWRTKFYLANRAYPPGVNVREKSCLRTSAGSYKLIDDVLYKAGRTDGIDTLKKVIIKFSEQFELATEEHYAAHSGINKTTSAIAAKYHWGTIKDTVANVIEKCEQCSQNPRSKKRNSDIYQGGPFASGIEIDYSSSRRTRSRHDTTHASFSGSSCATSPERNAVPPPGPGLLVCDDDAHASVTAPTASPDRYQAGQSASAMEYLPRIREYTRNSPTDCVENQVAEVLSRANIQGISGTGTSSQSYSMHVGREERGSCSGERRRSSPESRSRPR</sequence>
<dbReference type="Pfam" id="PF09337">
    <property type="entry name" value="zf-H2C2"/>
    <property type="match status" value="1"/>
</dbReference>
<feature type="region of interest" description="Disordered" evidence="1">
    <location>
        <begin position="460"/>
        <end position="499"/>
    </location>
</feature>
<gene>
    <name evidence="3" type="primary">SPT10</name>
    <name evidence="3" type="ORF">Cpir12675_002157</name>
</gene>
<organism evidence="3 4">
    <name type="scientific">Ceratocystis pirilliformis</name>
    <dbReference type="NCBI Taxonomy" id="259994"/>
    <lineage>
        <taxon>Eukaryota</taxon>
        <taxon>Fungi</taxon>
        <taxon>Dikarya</taxon>
        <taxon>Ascomycota</taxon>
        <taxon>Pezizomycotina</taxon>
        <taxon>Sordariomycetes</taxon>
        <taxon>Hypocreomycetidae</taxon>
        <taxon>Microascales</taxon>
        <taxon>Ceratocystidaceae</taxon>
        <taxon>Ceratocystis</taxon>
    </lineage>
</organism>
<name>A0ABR3ZE72_9PEZI</name>
<evidence type="ECO:0000313" key="4">
    <source>
        <dbReference type="Proteomes" id="UP001583280"/>
    </source>
</evidence>
<dbReference type="PROSITE" id="PS51186">
    <property type="entry name" value="GNAT"/>
    <property type="match status" value="1"/>
</dbReference>
<dbReference type="Gene3D" id="3.40.630.30">
    <property type="match status" value="1"/>
</dbReference>
<feature type="compositionally biased region" description="Basic and acidic residues" evidence="1">
    <location>
        <begin position="475"/>
        <end position="499"/>
    </location>
</feature>
<dbReference type="PANTHER" id="PTHR43138:SF2">
    <property type="entry name" value="PROTEIN SPT10"/>
    <property type="match status" value="1"/>
</dbReference>
<accession>A0ABR3ZE72</accession>
<feature type="region of interest" description="Disordered" evidence="1">
    <location>
        <begin position="357"/>
        <end position="402"/>
    </location>
</feature>
<dbReference type="InterPro" id="IPR015416">
    <property type="entry name" value="Znf_H2C2_histone_UAS-bd"/>
</dbReference>
<comment type="caution">
    <text evidence="3">The sequence shown here is derived from an EMBL/GenBank/DDBJ whole genome shotgun (WGS) entry which is preliminary data.</text>
</comment>
<reference evidence="3 4" key="1">
    <citation type="journal article" date="2024" name="IMA Fungus">
        <title>IMA Genome - F19 : A genome assembly and annotation guide to empower mycologists, including annotated draft genome sequences of Ceratocystis pirilliformis, Diaporthe australafricana, Fusarium ophioides, Paecilomyces lecythidis, and Sporothrix stenoceras.</title>
        <authorList>
            <person name="Aylward J."/>
            <person name="Wilson A.M."/>
            <person name="Visagie C.M."/>
            <person name="Spraker J."/>
            <person name="Barnes I."/>
            <person name="Buitendag C."/>
            <person name="Ceriani C."/>
            <person name="Del Mar Angel L."/>
            <person name="du Plessis D."/>
            <person name="Fuchs T."/>
            <person name="Gasser K."/>
            <person name="Kramer D."/>
            <person name="Li W."/>
            <person name="Munsamy K."/>
            <person name="Piso A."/>
            <person name="Price J.L."/>
            <person name="Sonnekus B."/>
            <person name="Thomas C."/>
            <person name="van der Nest A."/>
            <person name="van Dijk A."/>
            <person name="van Heerden A."/>
            <person name="van Vuuren N."/>
            <person name="Yilmaz N."/>
            <person name="Duong T.A."/>
            <person name="van der Merwe N.A."/>
            <person name="Wingfield M.J."/>
            <person name="Wingfield B.D."/>
        </authorList>
    </citation>
    <scope>NUCLEOTIDE SEQUENCE [LARGE SCALE GENOMIC DNA]</scope>
    <source>
        <strain evidence="3 4">CMW 12675</strain>
    </source>
</reference>
<evidence type="ECO:0000313" key="3">
    <source>
        <dbReference type="EMBL" id="KAL1897814.1"/>
    </source>
</evidence>
<feature type="compositionally biased region" description="Low complexity" evidence="1">
    <location>
        <begin position="460"/>
        <end position="470"/>
    </location>
</feature>
<feature type="domain" description="N-acetyltransferase" evidence="2">
    <location>
        <begin position="46"/>
        <end position="203"/>
    </location>
</feature>
<dbReference type="InterPro" id="IPR052742">
    <property type="entry name" value="Mito_N-acetyltransferase"/>
</dbReference>
<keyword evidence="4" id="KW-1185">Reference proteome</keyword>
<dbReference type="PANTHER" id="PTHR43138">
    <property type="entry name" value="ACETYLTRANSFERASE, GNAT FAMILY"/>
    <property type="match status" value="1"/>
</dbReference>
<dbReference type="EMBL" id="JAWDJO010000039">
    <property type="protein sequence ID" value="KAL1897814.1"/>
    <property type="molecule type" value="Genomic_DNA"/>
</dbReference>
<dbReference type="Proteomes" id="UP001583280">
    <property type="component" value="Unassembled WGS sequence"/>
</dbReference>
<evidence type="ECO:0000259" key="2">
    <source>
        <dbReference type="PROSITE" id="PS51186"/>
    </source>
</evidence>
<dbReference type="Pfam" id="PF00583">
    <property type="entry name" value="Acetyltransf_1"/>
    <property type="match status" value="1"/>
</dbReference>